<dbReference type="VEuPathDB" id="FungiDB:MAPG_06843"/>
<evidence type="ECO:0000313" key="4">
    <source>
        <dbReference type="Proteomes" id="UP000011715"/>
    </source>
</evidence>
<organism evidence="3 4">
    <name type="scientific">Magnaporthiopsis poae (strain ATCC 64411 / 73-15)</name>
    <name type="common">Kentucky bluegrass fungus</name>
    <name type="synonym">Magnaporthe poae</name>
    <dbReference type="NCBI Taxonomy" id="644358"/>
    <lineage>
        <taxon>Eukaryota</taxon>
        <taxon>Fungi</taxon>
        <taxon>Dikarya</taxon>
        <taxon>Ascomycota</taxon>
        <taxon>Pezizomycotina</taxon>
        <taxon>Sordariomycetes</taxon>
        <taxon>Sordariomycetidae</taxon>
        <taxon>Magnaporthales</taxon>
        <taxon>Magnaporthaceae</taxon>
        <taxon>Magnaporthiopsis</taxon>
    </lineage>
</organism>
<dbReference type="OMA" id="DSCECAG"/>
<feature type="compositionally biased region" description="Polar residues" evidence="1">
    <location>
        <begin position="86"/>
        <end position="96"/>
    </location>
</feature>
<evidence type="ECO:0000313" key="2">
    <source>
        <dbReference type="EMBL" id="KLU87852.1"/>
    </source>
</evidence>
<dbReference type="EMBL" id="GL876970">
    <property type="protein sequence ID" value="KLU87852.1"/>
    <property type="molecule type" value="Genomic_DNA"/>
</dbReference>
<reference evidence="2" key="2">
    <citation type="submission" date="2010-05" db="EMBL/GenBank/DDBJ databases">
        <title>The Genome Sequence of Magnaporthe poae strain ATCC 64411.</title>
        <authorList>
            <consortium name="The Broad Institute Genome Sequencing Platform"/>
            <consortium name="Broad Institute Genome Sequencing Center for Infectious Disease"/>
            <person name="Ma L.-J."/>
            <person name="Dead R."/>
            <person name="Young S."/>
            <person name="Zeng Q."/>
            <person name="Koehrsen M."/>
            <person name="Alvarado L."/>
            <person name="Berlin A."/>
            <person name="Chapman S.B."/>
            <person name="Chen Z."/>
            <person name="Freedman E."/>
            <person name="Gellesch M."/>
            <person name="Goldberg J."/>
            <person name="Griggs A."/>
            <person name="Gujja S."/>
            <person name="Heilman E.R."/>
            <person name="Heiman D."/>
            <person name="Hepburn T."/>
            <person name="Howarth C."/>
            <person name="Jen D."/>
            <person name="Larson L."/>
            <person name="Mehta T."/>
            <person name="Neiman D."/>
            <person name="Pearson M."/>
            <person name="Roberts A."/>
            <person name="Saif S."/>
            <person name="Shea T."/>
            <person name="Shenoy N."/>
            <person name="Sisk P."/>
            <person name="Stolte C."/>
            <person name="Sykes S."/>
            <person name="Walk T."/>
            <person name="White J."/>
            <person name="Yandava C."/>
            <person name="Haas B."/>
            <person name="Nusbaum C."/>
            <person name="Birren B."/>
        </authorList>
    </citation>
    <scope>NUCLEOTIDE SEQUENCE</scope>
    <source>
        <strain evidence="2">ATCC 64411</strain>
    </source>
</reference>
<dbReference type="EnsemblFungi" id="MAPG_06843T0">
    <property type="protein sequence ID" value="MAPG_06843T0"/>
    <property type="gene ID" value="MAPG_06843"/>
</dbReference>
<feature type="compositionally biased region" description="Low complexity" evidence="1">
    <location>
        <begin position="486"/>
        <end position="499"/>
    </location>
</feature>
<reference evidence="3" key="5">
    <citation type="submission" date="2015-06" db="UniProtKB">
        <authorList>
            <consortium name="EnsemblFungi"/>
        </authorList>
    </citation>
    <scope>IDENTIFICATION</scope>
    <source>
        <strain evidence="3">ATCC 64411</strain>
    </source>
</reference>
<feature type="region of interest" description="Disordered" evidence="1">
    <location>
        <begin position="59"/>
        <end position="103"/>
    </location>
</feature>
<dbReference type="Proteomes" id="UP000011715">
    <property type="component" value="Unassembled WGS sequence"/>
</dbReference>
<accession>A0A0C4E351</accession>
<feature type="compositionally biased region" description="Basic and acidic residues" evidence="1">
    <location>
        <begin position="446"/>
        <end position="459"/>
    </location>
</feature>
<feature type="compositionally biased region" description="Low complexity" evidence="1">
    <location>
        <begin position="510"/>
        <end position="533"/>
    </location>
</feature>
<keyword evidence="4" id="KW-1185">Reference proteome</keyword>
<protein>
    <submittedName>
        <fullName evidence="2">Grisea protein</fullName>
    </submittedName>
</protein>
<reference evidence="3" key="4">
    <citation type="journal article" date="2015" name="G3 (Bethesda)">
        <title>Genome sequences of three phytopathogenic species of the Magnaporthaceae family of fungi.</title>
        <authorList>
            <person name="Okagaki L.H."/>
            <person name="Nunes C.C."/>
            <person name="Sailsbery J."/>
            <person name="Clay B."/>
            <person name="Brown D."/>
            <person name="John T."/>
            <person name="Oh Y."/>
            <person name="Young N."/>
            <person name="Fitzgerald M."/>
            <person name="Haas B.J."/>
            <person name="Zeng Q."/>
            <person name="Young S."/>
            <person name="Adiconis X."/>
            <person name="Fan L."/>
            <person name="Levin J.Z."/>
            <person name="Mitchell T.K."/>
            <person name="Okubara P.A."/>
            <person name="Farman M.L."/>
            <person name="Kohn L.M."/>
            <person name="Birren B."/>
            <person name="Ma L.-J."/>
            <person name="Dean R.A."/>
        </authorList>
    </citation>
    <scope>NUCLEOTIDE SEQUENCE</scope>
    <source>
        <strain evidence="3">ATCC 64411 / 73-15</strain>
    </source>
</reference>
<gene>
    <name evidence="2" type="ORF">MAPG_06843</name>
</gene>
<dbReference type="EMBL" id="ADBL01001648">
    <property type="status" value="NOT_ANNOTATED_CDS"/>
    <property type="molecule type" value="Genomic_DNA"/>
</dbReference>
<name>A0A0C4E351_MAGP6</name>
<sequence length="580" mass="58944">MHTRQGAPYGAGPQAGSAAECVPTPAGQAVRLRHRAPALYLVSVRNVYGASSTALTKCGCGSSAPSPAPEPAPPESPALKGAMSPTRRTFQIQKPTTKAAARKQSFDLATLERMDPESYNIHSAPHYGTPILPKVPSASASENALPPTTSGHSLDYLAALPGATVAAGLEDGADYPLSQQLDGHLTMLSPVIKPETPRSAVGGVTNESYFEDFGTSPEEAEYRADANGDGAVASKPVNQVAAAAPKSCCAGKASSTRVNGNGNSKPPPNAVPAAHQALGNFGQDVSATNGGGGGLANGTIPLSHQMGITGAPVMDPFPSPPVMQPIFFTHAADPTMYIYPPYYGTYQHPIQPPHWRQAMPPPGGLGGYAFPGGHAPAHMGMRAPPPAPAMGLAAGDDAATVGGGFVGMSHQCTCGDACNCLGCPAHPYNEVTQDYVRSAMTIMTEEPTRSEGRDARGAREGAAAPVSTAPARVEGGGGCCGGDRTSPAAGAEEVSPAAAQVQQNAGGTGATEPAASSSPPQAQTPSEASAASEDQTHLSASDFLFVTYPFGCEGETASCQCGDDCQCVGCLIHSHSYADS</sequence>
<dbReference type="eggNOG" id="ENOG502SQDA">
    <property type="taxonomic scope" value="Eukaryota"/>
</dbReference>
<feature type="region of interest" description="Disordered" evidence="1">
    <location>
        <begin position="445"/>
        <end position="535"/>
    </location>
</feature>
<dbReference type="OrthoDB" id="5600085at2759"/>
<evidence type="ECO:0000256" key="1">
    <source>
        <dbReference type="SAM" id="MobiDB-lite"/>
    </source>
</evidence>
<dbReference type="STRING" id="644358.A0A0C4E351"/>
<feature type="compositionally biased region" description="Pro residues" evidence="1">
    <location>
        <begin position="66"/>
        <end position="76"/>
    </location>
</feature>
<evidence type="ECO:0000313" key="3">
    <source>
        <dbReference type="EnsemblFungi" id="MAPG_06843T0"/>
    </source>
</evidence>
<dbReference type="AlphaFoldDB" id="A0A0C4E351"/>
<proteinExistence type="predicted"/>
<reference evidence="4" key="1">
    <citation type="submission" date="2010-05" db="EMBL/GenBank/DDBJ databases">
        <title>The genome sequence of Magnaporthe poae strain ATCC 64411.</title>
        <authorList>
            <person name="Ma L.-J."/>
            <person name="Dead R."/>
            <person name="Young S."/>
            <person name="Zeng Q."/>
            <person name="Koehrsen M."/>
            <person name="Alvarado L."/>
            <person name="Berlin A."/>
            <person name="Chapman S.B."/>
            <person name="Chen Z."/>
            <person name="Freedman E."/>
            <person name="Gellesch M."/>
            <person name="Goldberg J."/>
            <person name="Griggs A."/>
            <person name="Gujja S."/>
            <person name="Heilman E.R."/>
            <person name="Heiman D."/>
            <person name="Hepburn T."/>
            <person name="Howarth C."/>
            <person name="Jen D."/>
            <person name="Larson L."/>
            <person name="Mehta T."/>
            <person name="Neiman D."/>
            <person name="Pearson M."/>
            <person name="Roberts A."/>
            <person name="Saif S."/>
            <person name="Shea T."/>
            <person name="Shenoy N."/>
            <person name="Sisk P."/>
            <person name="Stolte C."/>
            <person name="Sykes S."/>
            <person name="Walk T."/>
            <person name="White J."/>
            <person name="Yandava C."/>
            <person name="Haas B."/>
            <person name="Nusbaum C."/>
            <person name="Birren B."/>
        </authorList>
    </citation>
    <scope>NUCLEOTIDE SEQUENCE [LARGE SCALE GENOMIC DNA]</scope>
    <source>
        <strain evidence="4">ATCC 64411 / 73-15</strain>
    </source>
</reference>
<reference evidence="2" key="3">
    <citation type="submission" date="2011-03" db="EMBL/GenBank/DDBJ databases">
        <title>Annotation of Magnaporthe poae ATCC 64411.</title>
        <authorList>
            <person name="Ma L.-J."/>
            <person name="Dead R."/>
            <person name="Young S.K."/>
            <person name="Zeng Q."/>
            <person name="Gargeya S."/>
            <person name="Fitzgerald M."/>
            <person name="Haas B."/>
            <person name="Abouelleil A."/>
            <person name="Alvarado L."/>
            <person name="Arachchi H.M."/>
            <person name="Berlin A."/>
            <person name="Brown A."/>
            <person name="Chapman S.B."/>
            <person name="Chen Z."/>
            <person name="Dunbar C."/>
            <person name="Freedman E."/>
            <person name="Gearin G."/>
            <person name="Gellesch M."/>
            <person name="Goldberg J."/>
            <person name="Griggs A."/>
            <person name="Gujja S."/>
            <person name="Heiman D."/>
            <person name="Howarth C."/>
            <person name="Larson L."/>
            <person name="Lui A."/>
            <person name="MacDonald P.J.P."/>
            <person name="Mehta T."/>
            <person name="Montmayeur A."/>
            <person name="Murphy C."/>
            <person name="Neiman D."/>
            <person name="Pearson M."/>
            <person name="Priest M."/>
            <person name="Roberts A."/>
            <person name="Saif S."/>
            <person name="Shea T."/>
            <person name="Shenoy N."/>
            <person name="Sisk P."/>
            <person name="Stolte C."/>
            <person name="Sykes S."/>
            <person name="Yandava C."/>
            <person name="Wortman J."/>
            <person name="Nusbaum C."/>
            <person name="Birren B."/>
        </authorList>
    </citation>
    <scope>NUCLEOTIDE SEQUENCE</scope>
    <source>
        <strain evidence="2">ATCC 64411</strain>
    </source>
</reference>